<dbReference type="InterPro" id="IPR051331">
    <property type="entry name" value="Chorismate_mutase-related"/>
</dbReference>
<dbReference type="NCBIfam" id="NF006741">
    <property type="entry name" value="PRK09269.1"/>
    <property type="match status" value="1"/>
</dbReference>
<dbReference type="NCBIfam" id="TIGR01806">
    <property type="entry name" value="CM_mono2"/>
    <property type="match status" value="1"/>
</dbReference>
<dbReference type="EC" id="5.4.99.5" evidence="2"/>
<name>A0ABW7URF2_9ACTN</name>
<evidence type="ECO:0000313" key="8">
    <source>
        <dbReference type="Proteomes" id="UP001611548"/>
    </source>
</evidence>
<protein>
    <recommendedName>
        <fullName evidence="2">chorismate mutase</fullName>
        <ecNumber evidence="2">5.4.99.5</ecNumber>
    </recommendedName>
</protein>
<organism evidence="7 8">
    <name type="scientific">Streptomyces pathocidini</name>
    <dbReference type="NCBI Taxonomy" id="1650571"/>
    <lineage>
        <taxon>Bacteria</taxon>
        <taxon>Bacillati</taxon>
        <taxon>Actinomycetota</taxon>
        <taxon>Actinomycetes</taxon>
        <taxon>Kitasatosporales</taxon>
        <taxon>Streptomycetaceae</taxon>
        <taxon>Streptomyces</taxon>
    </lineage>
</organism>
<reference evidence="7 8" key="1">
    <citation type="submission" date="2024-10" db="EMBL/GenBank/DDBJ databases">
        <title>The Natural Products Discovery Center: Release of the First 8490 Sequenced Strains for Exploring Actinobacteria Biosynthetic Diversity.</title>
        <authorList>
            <person name="Kalkreuter E."/>
            <person name="Kautsar S.A."/>
            <person name="Yang D."/>
            <person name="Bader C.D."/>
            <person name="Teijaro C.N."/>
            <person name="Fluegel L."/>
            <person name="Davis C.M."/>
            <person name="Simpson J.R."/>
            <person name="Lauterbach L."/>
            <person name="Steele A.D."/>
            <person name="Gui C."/>
            <person name="Meng S."/>
            <person name="Li G."/>
            <person name="Viehrig K."/>
            <person name="Ye F."/>
            <person name="Su P."/>
            <person name="Kiefer A.F."/>
            <person name="Nichols A."/>
            <person name="Cepeda A.J."/>
            <person name="Yan W."/>
            <person name="Fan B."/>
            <person name="Jiang Y."/>
            <person name="Adhikari A."/>
            <person name="Zheng C.-J."/>
            <person name="Schuster L."/>
            <person name="Cowan T.M."/>
            <person name="Smanski M.J."/>
            <person name="Chevrette M.G."/>
            <person name="De Carvalho L.P.S."/>
            <person name="Shen B."/>
        </authorList>
    </citation>
    <scope>NUCLEOTIDE SEQUENCE [LARGE SCALE GENOMIC DNA]</scope>
    <source>
        <strain evidence="7 8">NPDC020327</strain>
    </source>
</reference>
<evidence type="ECO:0000259" key="6">
    <source>
        <dbReference type="PROSITE" id="PS51168"/>
    </source>
</evidence>
<dbReference type="InterPro" id="IPR036263">
    <property type="entry name" value="Chorismate_II_sf"/>
</dbReference>
<evidence type="ECO:0000256" key="4">
    <source>
        <dbReference type="ARBA" id="ARBA00023235"/>
    </source>
</evidence>
<accession>A0ABW7URF2</accession>
<dbReference type="PROSITE" id="PS51168">
    <property type="entry name" value="CHORISMATE_MUT_2"/>
    <property type="match status" value="1"/>
</dbReference>
<gene>
    <name evidence="7" type="ORF">ACH429_13980</name>
</gene>
<comment type="caution">
    <text evidence="7">The sequence shown here is derived from an EMBL/GenBank/DDBJ whole genome shotgun (WGS) entry which is preliminary data.</text>
</comment>
<feature type="signal peptide" evidence="5">
    <location>
        <begin position="1"/>
        <end position="40"/>
    </location>
</feature>
<dbReference type="Proteomes" id="UP001611548">
    <property type="component" value="Unassembled WGS sequence"/>
</dbReference>
<comment type="pathway">
    <text evidence="1">Metabolic intermediate biosynthesis; prephenate biosynthesis; prephenate from chorismate: step 1/1.</text>
</comment>
<dbReference type="EMBL" id="JBIRWE010000005">
    <property type="protein sequence ID" value="MFI1965199.1"/>
    <property type="molecule type" value="Genomic_DNA"/>
</dbReference>
<dbReference type="Pfam" id="PF01817">
    <property type="entry name" value="CM_2"/>
    <property type="match status" value="1"/>
</dbReference>
<dbReference type="Gene3D" id="1.20.59.10">
    <property type="entry name" value="Chorismate mutase"/>
    <property type="match status" value="1"/>
</dbReference>
<proteinExistence type="predicted"/>
<feature type="domain" description="Chorismate mutase" evidence="6">
    <location>
        <begin position="44"/>
        <end position="140"/>
    </location>
</feature>
<dbReference type="InterPro" id="IPR036979">
    <property type="entry name" value="CM_dom_sf"/>
</dbReference>
<dbReference type="SMART" id="SM00830">
    <property type="entry name" value="CM_2"/>
    <property type="match status" value="1"/>
</dbReference>
<evidence type="ECO:0000313" key="7">
    <source>
        <dbReference type="EMBL" id="MFI1965199.1"/>
    </source>
</evidence>
<evidence type="ECO:0000256" key="3">
    <source>
        <dbReference type="ARBA" id="ARBA00022729"/>
    </source>
</evidence>
<sequence>MLLTHHHRFRRAARRPQGLALAAIGTGLAASLLLAAPAHAVASDAKDTTTATQRADAGHQSAAQHVRALARLAAERVLTADQVAASKWISGAPIEDPEREQQVLDAMDAEAQRLGIDRATVQRVFRDQMEANKYVQRQLHDRWRENPAEAPTMAPDLTEIREEINRINIALLSAIQGAQPLLSKPQCSGVREMAYRTAVHELRLDALHKQGLRRALTGLCANS</sequence>
<dbReference type="PANTHER" id="PTHR38041">
    <property type="entry name" value="CHORISMATE MUTASE"/>
    <property type="match status" value="1"/>
</dbReference>
<dbReference type="GO" id="GO:0004106">
    <property type="term" value="F:chorismate mutase activity"/>
    <property type="evidence" value="ECO:0007669"/>
    <property type="project" value="UniProtKB-EC"/>
</dbReference>
<dbReference type="PANTHER" id="PTHR38041:SF2">
    <property type="entry name" value="SECRETED CHORISMATE MUTASE"/>
    <property type="match status" value="1"/>
</dbReference>
<dbReference type="SUPFAM" id="SSF48600">
    <property type="entry name" value="Chorismate mutase II"/>
    <property type="match status" value="1"/>
</dbReference>
<dbReference type="RefSeq" id="WP_055471910.1">
    <property type="nucleotide sequence ID" value="NZ_JBIRWE010000005.1"/>
</dbReference>
<keyword evidence="8" id="KW-1185">Reference proteome</keyword>
<evidence type="ECO:0000256" key="2">
    <source>
        <dbReference type="ARBA" id="ARBA00012404"/>
    </source>
</evidence>
<feature type="chain" id="PRO_5047464035" description="chorismate mutase" evidence="5">
    <location>
        <begin position="41"/>
        <end position="223"/>
    </location>
</feature>
<dbReference type="InterPro" id="IPR002701">
    <property type="entry name" value="CM_II_prokaryot"/>
</dbReference>
<dbReference type="InterPro" id="IPR008240">
    <property type="entry name" value="Chorismate_mutase_periplasmic"/>
</dbReference>
<evidence type="ECO:0000256" key="5">
    <source>
        <dbReference type="SAM" id="SignalP"/>
    </source>
</evidence>
<evidence type="ECO:0000256" key="1">
    <source>
        <dbReference type="ARBA" id="ARBA00004817"/>
    </source>
</evidence>
<keyword evidence="4 7" id="KW-0413">Isomerase</keyword>
<keyword evidence="3 5" id="KW-0732">Signal</keyword>